<keyword evidence="4" id="KW-1185">Reference proteome</keyword>
<dbReference type="Proteomes" id="UP001501746">
    <property type="component" value="Unassembled WGS sequence"/>
</dbReference>
<comment type="caution">
    <text evidence="3">The sequence shown here is derived from an EMBL/GenBank/DDBJ whole genome shotgun (WGS) entry which is preliminary data.</text>
</comment>
<evidence type="ECO:0000313" key="4">
    <source>
        <dbReference type="Proteomes" id="UP001501746"/>
    </source>
</evidence>
<evidence type="ECO:0000256" key="2">
    <source>
        <dbReference type="ARBA" id="ARBA00022679"/>
    </source>
</evidence>
<evidence type="ECO:0008006" key="5">
    <source>
        <dbReference type="Google" id="ProtNLM"/>
    </source>
</evidence>
<organism evidence="3 4">
    <name type="scientific">Agromyces salentinus</name>
    <dbReference type="NCBI Taxonomy" id="269421"/>
    <lineage>
        <taxon>Bacteria</taxon>
        <taxon>Bacillati</taxon>
        <taxon>Actinomycetota</taxon>
        <taxon>Actinomycetes</taxon>
        <taxon>Micrococcales</taxon>
        <taxon>Microbacteriaceae</taxon>
        <taxon>Agromyces</taxon>
    </lineage>
</organism>
<keyword evidence="2" id="KW-0808">Transferase</keyword>
<dbReference type="PANTHER" id="PTHR40048:SF1">
    <property type="entry name" value="RHAMNOSYL O-METHYLTRANSFERASE"/>
    <property type="match status" value="1"/>
</dbReference>
<protein>
    <recommendedName>
        <fullName evidence="5">Class I SAM-dependent methyltransferase</fullName>
    </recommendedName>
</protein>
<dbReference type="RefSeq" id="WP_170296959.1">
    <property type="nucleotide sequence ID" value="NZ_BAAANK010000008.1"/>
</dbReference>
<gene>
    <name evidence="3" type="ORF">GCM10009750_28350</name>
</gene>
<evidence type="ECO:0000313" key="3">
    <source>
        <dbReference type="EMBL" id="GAA1840623.1"/>
    </source>
</evidence>
<reference evidence="3 4" key="1">
    <citation type="journal article" date="2019" name="Int. J. Syst. Evol. Microbiol.">
        <title>The Global Catalogue of Microorganisms (GCM) 10K type strain sequencing project: providing services to taxonomists for standard genome sequencing and annotation.</title>
        <authorList>
            <consortium name="The Broad Institute Genomics Platform"/>
            <consortium name="The Broad Institute Genome Sequencing Center for Infectious Disease"/>
            <person name="Wu L."/>
            <person name="Ma J."/>
        </authorList>
    </citation>
    <scope>NUCLEOTIDE SEQUENCE [LARGE SCALE GENOMIC DNA]</scope>
    <source>
        <strain evidence="3 4">JCM 14323</strain>
    </source>
</reference>
<dbReference type="Pfam" id="PF13578">
    <property type="entry name" value="Methyltransf_24"/>
    <property type="match status" value="1"/>
</dbReference>
<sequence length="283" mass="31959">MREHPWISAASYWEPERFVGSAWYQHAPFAFWLVDAVEPRTIVELGTHRGFSYFVFCEAVKRLGLDTVVTATDGWMGDEHAGFYGQAVYDAVAATTSELYPGIGELHRGWFDDFAGPTPDRSIDLLHIDGRHRYEDVWHDFESWLPNVSDRGVVICHDTTERKRDFGVWKFWDEVRDRYPSFGFEHGHGLGVLAVGPEVPARMSAFLDAGRVDGDEVRDFYHERGRRISASAQARADAARHAAAAAKLAAAEQRVRDLETSTSWKITAPMRRASSALRSRGRG</sequence>
<dbReference type="SUPFAM" id="SSF53335">
    <property type="entry name" value="S-adenosyl-L-methionine-dependent methyltransferases"/>
    <property type="match status" value="1"/>
</dbReference>
<name>A0ABN2MW72_9MICO</name>
<dbReference type="Gene3D" id="3.40.50.150">
    <property type="entry name" value="Vaccinia Virus protein VP39"/>
    <property type="match status" value="1"/>
</dbReference>
<evidence type="ECO:0000256" key="1">
    <source>
        <dbReference type="ARBA" id="ARBA00022603"/>
    </source>
</evidence>
<accession>A0ABN2MW72</accession>
<proteinExistence type="predicted"/>
<dbReference type="InterPro" id="IPR029063">
    <property type="entry name" value="SAM-dependent_MTases_sf"/>
</dbReference>
<keyword evidence="1" id="KW-0489">Methyltransferase</keyword>
<dbReference type="EMBL" id="BAAANK010000008">
    <property type="protein sequence ID" value="GAA1840623.1"/>
    <property type="molecule type" value="Genomic_DNA"/>
</dbReference>
<dbReference type="PANTHER" id="PTHR40048">
    <property type="entry name" value="RHAMNOSYL O-METHYLTRANSFERASE"/>
    <property type="match status" value="1"/>
</dbReference>